<feature type="region of interest" description="Disordered" evidence="1">
    <location>
        <begin position="1"/>
        <end position="22"/>
    </location>
</feature>
<feature type="compositionally biased region" description="Basic and acidic residues" evidence="1">
    <location>
        <begin position="48"/>
        <end position="57"/>
    </location>
</feature>
<accession>A0A7U0J721</accession>
<sequence length="57" mass="6191">MGKFNRGDNVKAANGAEGKVIHTDSARKLVAVKITEGTPSMDEGSEQVFKEKELRKS</sequence>
<evidence type="ECO:0000256" key="1">
    <source>
        <dbReference type="SAM" id="MobiDB-lite"/>
    </source>
</evidence>
<organism evidence="2 3">
    <name type="scientific">Streptomyces phage MeganTheeKilla</name>
    <dbReference type="NCBI Taxonomy" id="2801897"/>
    <lineage>
        <taxon>Viruses</taxon>
        <taxon>Duplodnaviria</taxon>
        <taxon>Heunggongvirae</taxon>
        <taxon>Uroviricota</taxon>
        <taxon>Caudoviricetes</taxon>
        <taxon>Stanwilliamsviridae</taxon>
        <taxon>Loccivirinae</taxon>
        <taxon>Gilsonvirus</taxon>
        <taxon>Gilsonvirus gilson</taxon>
    </lineage>
</organism>
<gene>
    <name evidence="2" type="primary">155</name>
    <name evidence="2" type="ORF">SEA_MEGANTHEEKILLA_155</name>
</gene>
<reference evidence="2 3" key="1">
    <citation type="submission" date="2021-01" db="EMBL/GenBank/DDBJ databases">
        <authorList>
            <person name="Olabode J."/>
            <person name="Purtell M.C."/>
            <person name="Talati K."/>
            <person name="Shaffer C.D."/>
            <person name="Weston-Hafer K.A."/>
            <person name="Garlena R.A."/>
            <person name="Russell D.A."/>
            <person name="Pope W.H."/>
            <person name="Jacobs-Sera D."/>
            <person name="Hatfull G.F."/>
        </authorList>
    </citation>
    <scope>NUCLEOTIDE SEQUENCE [LARGE SCALE GENOMIC DNA]</scope>
</reference>
<evidence type="ECO:0000313" key="2">
    <source>
        <dbReference type="EMBL" id="QQV92501.1"/>
    </source>
</evidence>
<name>A0A7U0J721_9CAUD</name>
<dbReference type="Proteomes" id="UP000596355">
    <property type="component" value="Segment"/>
</dbReference>
<proteinExistence type="predicted"/>
<protein>
    <submittedName>
        <fullName evidence="2">Uncharacterized protein</fullName>
    </submittedName>
</protein>
<evidence type="ECO:0000313" key="3">
    <source>
        <dbReference type="Proteomes" id="UP000596355"/>
    </source>
</evidence>
<dbReference type="EMBL" id="MW435853">
    <property type="protein sequence ID" value="QQV92501.1"/>
    <property type="molecule type" value="Genomic_DNA"/>
</dbReference>
<feature type="region of interest" description="Disordered" evidence="1">
    <location>
        <begin position="37"/>
        <end position="57"/>
    </location>
</feature>